<dbReference type="SMART" id="SM00220">
    <property type="entry name" value="S_TKc"/>
    <property type="match status" value="1"/>
</dbReference>
<dbReference type="Proteomes" id="UP000827721">
    <property type="component" value="Unassembled WGS sequence"/>
</dbReference>
<feature type="domain" description="Integrase catalytic" evidence="11">
    <location>
        <begin position="563"/>
        <end position="727"/>
    </location>
</feature>
<dbReference type="Gene3D" id="3.30.200.20">
    <property type="entry name" value="Phosphorylase Kinase, domain 1"/>
    <property type="match status" value="1"/>
</dbReference>
<dbReference type="InterPro" id="IPR001611">
    <property type="entry name" value="Leu-rich_rpt"/>
</dbReference>
<keyword evidence="5" id="KW-0378">Hydrolase</keyword>
<organism evidence="12 13">
    <name type="scientific">Xanthoceras sorbifolium</name>
    <dbReference type="NCBI Taxonomy" id="99658"/>
    <lineage>
        <taxon>Eukaryota</taxon>
        <taxon>Viridiplantae</taxon>
        <taxon>Streptophyta</taxon>
        <taxon>Embryophyta</taxon>
        <taxon>Tracheophyta</taxon>
        <taxon>Spermatophyta</taxon>
        <taxon>Magnoliopsida</taxon>
        <taxon>eudicotyledons</taxon>
        <taxon>Gunneridae</taxon>
        <taxon>Pentapetalae</taxon>
        <taxon>rosids</taxon>
        <taxon>malvids</taxon>
        <taxon>Sapindales</taxon>
        <taxon>Sapindaceae</taxon>
        <taxon>Xanthoceroideae</taxon>
        <taxon>Xanthoceras</taxon>
    </lineage>
</organism>
<dbReference type="SMART" id="SM00369">
    <property type="entry name" value="LRR_TYP"/>
    <property type="match status" value="4"/>
</dbReference>
<dbReference type="Pfam" id="PF13976">
    <property type="entry name" value="gag_pre-integrs"/>
    <property type="match status" value="1"/>
</dbReference>
<dbReference type="InterPro" id="IPR057670">
    <property type="entry name" value="SH3_retrovirus"/>
</dbReference>
<dbReference type="InterPro" id="IPR043502">
    <property type="entry name" value="DNA/RNA_pol_sf"/>
</dbReference>
<dbReference type="SUPFAM" id="SSF52058">
    <property type="entry name" value="L domain-like"/>
    <property type="match status" value="1"/>
</dbReference>
<evidence type="ECO:0000256" key="9">
    <source>
        <dbReference type="SAM" id="Phobius"/>
    </source>
</evidence>
<feature type="compositionally biased region" description="Polar residues" evidence="8">
    <location>
        <begin position="824"/>
        <end position="840"/>
    </location>
</feature>
<dbReference type="Pfam" id="PF22936">
    <property type="entry name" value="Pol_BBD"/>
    <property type="match status" value="1"/>
</dbReference>
<accession>A0ABQ8HWR5</accession>
<keyword evidence="13" id="KW-1185">Reference proteome</keyword>
<dbReference type="PROSITE" id="PS00108">
    <property type="entry name" value="PROTEIN_KINASE_ST"/>
    <property type="match status" value="1"/>
</dbReference>
<dbReference type="InterPro" id="IPR051809">
    <property type="entry name" value="Plant_receptor-like_S/T_kinase"/>
</dbReference>
<dbReference type="Pfam" id="PF25597">
    <property type="entry name" value="SH3_retrovirus"/>
    <property type="match status" value="1"/>
</dbReference>
<dbReference type="Pfam" id="PF07727">
    <property type="entry name" value="RVT_2"/>
    <property type="match status" value="2"/>
</dbReference>
<evidence type="ECO:0000256" key="3">
    <source>
        <dbReference type="ARBA" id="ARBA00022692"/>
    </source>
</evidence>
<dbReference type="EMBL" id="JAFEMO010000006">
    <property type="protein sequence ID" value="KAH7568756.1"/>
    <property type="molecule type" value="Genomic_DNA"/>
</dbReference>
<dbReference type="Gene3D" id="1.10.510.10">
    <property type="entry name" value="Transferase(Phosphotransferase) domain 1"/>
    <property type="match status" value="1"/>
</dbReference>
<protein>
    <submittedName>
        <fullName evidence="12">Uncharacterized protein</fullName>
    </submittedName>
</protein>
<dbReference type="PROSITE" id="PS50011">
    <property type="entry name" value="PROTEIN_KINASE_DOM"/>
    <property type="match status" value="1"/>
</dbReference>
<dbReference type="PANTHER" id="PTHR27008">
    <property type="entry name" value="OS04G0122200 PROTEIN"/>
    <property type="match status" value="1"/>
</dbReference>
<feature type="compositionally biased region" description="Polar residues" evidence="8">
    <location>
        <begin position="238"/>
        <end position="271"/>
    </location>
</feature>
<keyword evidence="4" id="KW-0677">Repeat</keyword>
<keyword evidence="5" id="KW-0064">Aspartyl protease</keyword>
<dbReference type="Pfam" id="PF00069">
    <property type="entry name" value="Pkinase"/>
    <property type="match status" value="1"/>
</dbReference>
<comment type="subcellular location">
    <subcellularLocation>
        <location evidence="1">Membrane</location>
    </subcellularLocation>
</comment>
<evidence type="ECO:0000256" key="5">
    <source>
        <dbReference type="ARBA" id="ARBA00022750"/>
    </source>
</evidence>
<evidence type="ECO:0000256" key="8">
    <source>
        <dbReference type="SAM" id="MobiDB-lite"/>
    </source>
</evidence>
<feature type="compositionally biased region" description="Low complexity" evidence="8">
    <location>
        <begin position="841"/>
        <end position="858"/>
    </location>
</feature>
<dbReference type="Pfam" id="PF14223">
    <property type="entry name" value="Retrotran_gag_2"/>
    <property type="match status" value="1"/>
</dbReference>
<evidence type="ECO:0000256" key="4">
    <source>
        <dbReference type="ARBA" id="ARBA00022737"/>
    </source>
</evidence>
<dbReference type="Gene3D" id="3.80.10.10">
    <property type="entry name" value="Ribonuclease Inhibitor"/>
    <property type="match status" value="1"/>
</dbReference>
<evidence type="ECO:0000313" key="12">
    <source>
        <dbReference type="EMBL" id="KAH7568756.1"/>
    </source>
</evidence>
<dbReference type="SUPFAM" id="SSF53098">
    <property type="entry name" value="Ribonuclease H-like"/>
    <property type="match status" value="1"/>
</dbReference>
<dbReference type="InterPro" id="IPR012337">
    <property type="entry name" value="RNaseH-like_sf"/>
</dbReference>
<dbReference type="InterPro" id="IPR011009">
    <property type="entry name" value="Kinase-like_dom_sf"/>
</dbReference>
<dbReference type="CDD" id="cd09272">
    <property type="entry name" value="RNase_HI_RT_Ty1"/>
    <property type="match status" value="1"/>
</dbReference>
<proteinExistence type="predicted"/>
<dbReference type="InterPro" id="IPR000719">
    <property type="entry name" value="Prot_kinase_dom"/>
</dbReference>
<dbReference type="InterPro" id="IPR054722">
    <property type="entry name" value="PolX-like_BBD"/>
</dbReference>
<dbReference type="InterPro" id="IPR032675">
    <property type="entry name" value="LRR_dom_sf"/>
</dbReference>
<gene>
    <name evidence="12" type="ORF">JRO89_XS06G0045200</name>
</gene>
<dbReference type="SUPFAM" id="SSF56112">
    <property type="entry name" value="Protein kinase-like (PK-like)"/>
    <property type="match status" value="1"/>
</dbReference>
<feature type="transmembrane region" description="Helical" evidence="9">
    <location>
        <begin position="1636"/>
        <end position="1660"/>
    </location>
</feature>
<keyword evidence="6 9" id="KW-1133">Transmembrane helix</keyword>
<evidence type="ECO:0000313" key="13">
    <source>
        <dbReference type="Proteomes" id="UP000827721"/>
    </source>
</evidence>
<dbReference type="InterPro" id="IPR036397">
    <property type="entry name" value="RNaseH_sf"/>
</dbReference>
<dbReference type="InterPro" id="IPR003591">
    <property type="entry name" value="Leu-rich_rpt_typical-subtyp"/>
</dbReference>
<name>A0ABQ8HWR5_9ROSI</name>
<dbReference type="PROSITE" id="PS50994">
    <property type="entry name" value="INTEGRASE"/>
    <property type="match status" value="1"/>
</dbReference>
<keyword evidence="3 9" id="KW-0812">Transmembrane</keyword>
<keyword evidence="7 9" id="KW-0472">Membrane</keyword>
<evidence type="ECO:0000259" key="10">
    <source>
        <dbReference type="PROSITE" id="PS50011"/>
    </source>
</evidence>
<keyword evidence="2" id="KW-0433">Leucine-rich repeat</keyword>
<feature type="region of interest" description="Disordered" evidence="8">
    <location>
        <begin position="824"/>
        <end position="858"/>
    </location>
</feature>
<feature type="domain" description="Protein kinase" evidence="10">
    <location>
        <begin position="1696"/>
        <end position="1870"/>
    </location>
</feature>
<dbReference type="Gene3D" id="3.30.420.10">
    <property type="entry name" value="Ribonuclease H-like superfamily/Ribonuclease H"/>
    <property type="match status" value="1"/>
</dbReference>
<dbReference type="Pfam" id="PF00560">
    <property type="entry name" value="LRR_1"/>
    <property type="match status" value="3"/>
</dbReference>
<evidence type="ECO:0000259" key="11">
    <source>
        <dbReference type="PROSITE" id="PS50994"/>
    </source>
</evidence>
<comment type="caution">
    <text evidence="12">The sequence shown here is derived from an EMBL/GenBank/DDBJ whole genome shotgun (WGS) entry which is preliminary data.</text>
</comment>
<evidence type="ECO:0000256" key="1">
    <source>
        <dbReference type="ARBA" id="ARBA00004370"/>
    </source>
</evidence>
<dbReference type="InterPro" id="IPR025724">
    <property type="entry name" value="GAG-pre-integrase_dom"/>
</dbReference>
<evidence type="ECO:0000256" key="6">
    <source>
        <dbReference type="ARBA" id="ARBA00022989"/>
    </source>
</evidence>
<dbReference type="SUPFAM" id="SSF56672">
    <property type="entry name" value="DNA/RNA polymerases"/>
    <property type="match status" value="1"/>
</dbReference>
<dbReference type="InterPro" id="IPR013103">
    <property type="entry name" value="RVT_2"/>
</dbReference>
<dbReference type="InterPro" id="IPR008271">
    <property type="entry name" value="Ser/Thr_kinase_AS"/>
</dbReference>
<dbReference type="PANTHER" id="PTHR27008:SF585">
    <property type="entry name" value="PROTEIN KINASE DOMAIN-CONTAINING PROTEIN"/>
    <property type="match status" value="1"/>
</dbReference>
<evidence type="ECO:0000256" key="2">
    <source>
        <dbReference type="ARBA" id="ARBA00022614"/>
    </source>
</evidence>
<dbReference type="InterPro" id="IPR001584">
    <property type="entry name" value="Integrase_cat-core"/>
</dbReference>
<reference evidence="12 13" key="1">
    <citation type="submission" date="2021-02" db="EMBL/GenBank/DDBJ databases">
        <title>Plant Genome Project.</title>
        <authorList>
            <person name="Zhang R.-G."/>
        </authorList>
    </citation>
    <scope>NUCLEOTIDE SEQUENCE [LARGE SCALE GENOMIC DNA]</scope>
    <source>
        <tissue evidence="12">Leaves</tissue>
    </source>
</reference>
<keyword evidence="5" id="KW-0645">Protease</keyword>
<evidence type="ECO:0000256" key="7">
    <source>
        <dbReference type="ARBA" id="ARBA00023136"/>
    </source>
</evidence>
<feature type="region of interest" description="Disordered" evidence="8">
    <location>
        <begin position="238"/>
        <end position="292"/>
    </location>
</feature>
<sequence length="1870" mass="208171">MVSEQQTTASAFSNPNSDAPQLIISRSSKPMSMKLALTVKLDNSNFLLWRQQVQAAVKGNRLFSFLDPEVSPPLKLNSNGSISEEYLDWEQQDQALLVWILSSITQELLPEFVSCSTACEAWQTIQQLFSSQSTANIMQLKLQLQTLKKGGLTMSEYLMKKKSIIDTLAFTGYVMSKEDKLMSILGGLGSEYYSFIIPITSMPHNYSIADITALLLTHEARMEQDTQEGSLSANMAVNKKSTGQGNSQGIFGNKTPTSNSGQTGNRGENQQSGNKKGRGRGRNYSNNSRPPCQICHRVSHGAYRCYYRYDQTFQQPQPQFNGQNSAGFSTGNKSPMQAMIATPNTVADSSWYPDSGATNHCTPDVNNLQTKTDYHGNEKIYMGNGNALTIASIGDNSCDSNNHIFRLRNILHIPQITKNLLSVSKFVRENAVFIEFHPHFCLVKDRVTKKVLLQGVLKQGLYVFDLPSLQSHASQSSVTNTTSVFHSKKCCNSAVSIPTVFSVNTAICSDSLWHKRLGHPSSSIVHSVLNKCNILFSNSTTLLCDACQVSKSHKLPFPSSQTTYTQPLQLIVADVWGPAPILSSNGFKYYVSFLDAYFRHTWVYLLKAKSEVYHVFLKFKTQVELQFSHKILTLQSDCGKEFMVLSKVLDTFGILFRHSCPYVHEQNGSVERKHRHIVETGLSLLAHASMPLRFWDEAFRTATYLINRMPTPVLHGNSPYTSLFGVEPDYTSLRVFGCLVYPHLRPYNKHKLQFRSTACTFIGYSNQFKGYRCLSSTGRVYITRNVVFDEHYFPFAHSRSSTCLVSSQPAPLFPPRVSCRWQPSTTTGPVTTALSPTESLSPAVSQTSPAASQSSAAALSGSQTSAAVPLVPQPTTAAAPSVPTNSHAMVTRSKAGIFKRKVFLAQLTDSEPHTAHQALQHPLWTAAMHEEFDALQRNHTWSLVTAPIGRKIIGCKWVFRIKRNLDGSILKYKARLVAKGFHQIEGFDFHETFSPVVKPTTIRVILSLAVSKGWSLQQLDINNAFLNGVIAEDMYMQQPPGFVAANPSLADHSLFCRFHKHHCTYLLVYVDDIILTGSDSTLINLLVSQLHKSFALKDLGALSYFLGIEVSSTSTGLHLSQQKYITDLLHRTGMLTARPFPSPMVASTGHSLSAYTGSPVSNSTEYRSVVGALQYATITRPDIAYFVNRVCQFMQHPLNEHWKAVKRILRYLQGTLTARLHFTRLNSAPSLNLVAYSDADWASNPDDQLRVPQPVIPTIWCDNLSTIAMASNPVLHARTKHIELDLYFVRDKVVQGDIQVNHVPTIDQLADIFTKALPTPRFQYLTRKLTVVSSPVRTTDQVLADQASPKATTRVIKADEDHDHHIPRDIGNLTKLTALYLGFNNLSGSIPSEISDLRSLVVLSLQNNSLTGLIPSVIFNISRIEVIALYMNHLSGQLPSSIDLRLPNLIELNLPTGNRLQGSIPSEICNLRNLGDLYLSDNKFSGPVPACLSSVTSLRVLHLNSNNLTSKIPSSLWSLRDIVDLNLSNNSLIGHLPMDIGNLRVVIHIDLAWNELTCEIPSSIGNIQTLVNFSITHNELKGRIPESLDGEIPTGGAFANFSAESFIDNGQLCDAPRLQVPPCETRTHRQSKTTKLVRLICILFAIALAIVVLALIIQWFRSQKRKTNSLDREDVSTLATWRRIPYDELYRATNGFDESNLLGTEGFGSIYKGKLLDGKDIAIKVFNLQLERALKSFDDECEVMSKICRRNLVKIVSCCSNWDFKALELEYMPNGSLKKWLYSHNYFLDILQRLNIMIDVASALEYLHHGYGTPIVHSDIKPSNIMLDEDMVAHVGDFGIAKLLDEEDSMTQTHTLATVGYMAPGNISNL</sequence>